<dbReference type="FunFam" id="1.20.1250.20:FF:000172">
    <property type="entry name" value="MFS multidrug resistance transporter"/>
    <property type="match status" value="1"/>
</dbReference>
<reference evidence="8" key="1">
    <citation type="journal article" date="2020" name="Stud. Mycol.">
        <title>101 Dothideomycetes genomes: a test case for predicting lifestyles and emergence of pathogens.</title>
        <authorList>
            <person name="Haridas S."/>
            <person name="Albert R."/>
            <person name="Binder M."/>
            <person name="Bloem J."/>
            <person name="Labutti K."/>
            <person name="Salamov A."/>
            <person name="Andreopoulos B."/>
            <person name="Baker S."/>
            <person name="Barry K."/>
            <person name="Bills G."/>
            <person name="Bluhm B."/>
            <person name="Cannon C."/>
            <person name="Castanera R."/>
            <person name="Culley D."/>
            <person name="Daum C."/>
            <person name="Ezra D."/>
            <person name="Gonzalez J."/>
            <person name="Henrissat B."/>
            <person name="Kuo A."/>
            <person name="Liang C."/>
            <person name="Lipzen A."/>
            <person name="Lutzoni F."/>
            <person name="Magnuson J."/>
            <person name="Mondo S."/>
            <person name="Nolan M."/>
            <person name="Ohm R."/>
            <person name="Pangilinan J."/>
            <person name="Park H.-J."/>
            <person name="Ramirez L."/>
            <person name="Alfaro M."/>
            <person name="Sun H."/>
            <person name="Tritt A."/>
            <person name="Yoshinaga Y."/>
            <person name="Zwiers L.-H."/>
            <person name="Turgeon B."/>
            <person name="Goodwin S."/>
            <person name="Spatafora J."/>
            <person name="Crous P."/>
            <person name="Grigoriev I."/>
        </authorList>
    </citation>
    <scope>NUCLEOTIDE SEQUENCE</scope>
    <source>
        <strain evidence="8">CBS 107.79</strain>
    </source>
</reference>
<evidence type="ECO:0000256" key="1">
    <source>
        <dbReference type="ARBA" id="ARBA00004141"/>
    </source>
</evidence>
<feature type="transmembrane region" description="Helical" evidence="6">
    <location>
        <begin position="271"/>
        <end position="292"/>
    </location>
</feature>
<feature type="transmembrane region" description="Helical" evidence="6">
    <location>
        <begin position="363"/>
        <end position="384"/>
    </location>
</feature>
<protein>
    <submittedName>
        <fullName evidence="8">Major facilitator superfamily transporter</fullName>
    </submittedName>
</protein>
<keyword evidence="9" id="KW-1185">Reference proteome</keyword>
<keyword evidence="2" id="KW-0813">Transport</keyword>
<feature type="domain" description="Major facilitator superfamily (MFS) profile" evidence="7">
    <location>
        <begin position="1"/>
        <end position="459"/>
    </location>
</feature>
<evidence type="ECO:0000256" key="2">
    <source>
        <dbReference type="ARBA" id="ARBA00022448"/>
    </source>
</evidence>
<keyword evidence="4 6" id="KW-1133">Transmembrane helix</keyword>
<name>A0A6A5V8S0_9PLEO</name>
<organism evidence="8 9">
    <name type="scientific">Bimuria novae-zelandiae CBS 107.79</name>
    <dbReference type="NCBI Taxonomy" id="1447943"/>
    <lineage>
        <taxon>Eukaryota</taxon>
        <taxon>Fungi</taxon>
        <taxon>Dikarya</taxon>
        <taxon>Ascomycota</taxon>
        <taxon>Pezizomycotina</taxon>
        <taxon>Dothideomycetes</taxon>
        <taxon>Pleosporomycetidae</taxon>
        <taxon>Pleosporales</taxon>
        <taxon>Massarineae</taxon>
        <taxon>Didymosphaeriaceae</taxon>
        <taxon>Bimuria</taxon>
    </lineage>
</organism>
<dbReference type="PROSITE" id="PS50850">
    <property type="entry name" value="MFS"/>
    <property type="match status" value="1"/>
</dbReference>
<evidence type="ECO:0000313" key="9">
    <source>
        <dbReference type="Proteomes" id="UP000800036"/>
    </source>
</evidence>
<gene>
    <name evidence="8" type="ORF">BU23DRAFT_512568</name>
</gene>
<dbReference type="Proteomes" id="UP000800036">
    <property type="component" value="Unassembled WGS sequence"/>
</dbReference>
<feature type="transmembrane region" description="Helical" evidence="6">
    <location>
        <begin position="334"/>
        <end position="351"/>
    </location>
</feature>
<feature type="transmembrane region" description="Helical" evidence="6">
    <location>
        <begin position="153"/>
        <end position="172"/>
    </location>
</feature>
<dbReference type="PANTHER" id="PTHR23502:SF26">
    <property type="entry name" value="MAJOR FACILITATOR SUPERFAMILY (MFS) PROFILE DOMAIN-CONTAINING PROTEIN"/>
    <property type="match status" value="1"/>
</dbReference>
<dbReference type="SUPFAM" id="SSF103473">
    <property type="entry name" value="MFS general substrate transporter"/>
    <property type="match status" value="1"/>
</dbReference>
<dbReference type="GO" id="GO:0005886">
    <property type="term" value="C:plasma membrane"/>
    <property type="evidence" value="ECO:0007669"/>
    <property type="project" value="TreeGrafter"/>
</dbReference>
<dbReference type="GO" id="GO:0022857">
    <property type="term" value="F:transmembrane transporter activity"/>
    <property type="evidence" value="ECO:0007669"/>
    <property type="project" value="InterPro"/>
</dbReference>
<comment type="subcellular location">
    <subcellularLocation>
        <location evidence="1">Membrane</location>
        <topology evidence="1">Multi-pass membrane protein</topology>
    </subcellularLocation>
</comment>
<dbReference type="InterPro" id="IPR011701">
    <property type="entry name" value="MFS"/>
</dbReference>
<feature type="transmembrane region" description="Helical" evidence="6">
    <location>
        <begin position="64"/>
        <end position="91"/>
    </location>
</feature>
<sequence>MIGVAGLFSGLSSNIYFPALDDVAKDLGVGIQEVNLTITSYLVIQGLSPLFWGSLSDILGRRPIYIYSFLVYITANIALSFSPNFIILLLFRGLQAAGSASTVSIGNGVIQDITAPSERGGFISFYQAIRNFSIAAGPVLGGVLANFLGFRSIFVFLLILSGITILSIIAFLPETLRSIAGDGSLRLTGIHQPLIRRFRKEPNYLEDRDPSYRRPQVTLEMFVEPLSLLKRKEILMNLLFGGVIYAIWSMVTSSTTTLFKQAFGLNEVMLGLAFIPNGVGTIIGSTVIGKLLNTSYAQVEEAYRIEHDIPSKEKLSKYSIPIDFPIEKARLKHIPWITAVFITSTMAYGFSVGSTSLTNLPGWIAVPLTFQFLIAATSNAVFAISQTLVSDLCPGKGASSTAINNLVRCSMGAVGVAVLDKMITAIGAAPTFAGLGFITIAVYPLSVVQWYWAMSWRARSADSG</sequence>
<evidence type="ECO:0000313" key="8">
    <source>
        <dbReference type="EMBL" id="KAF1969707.1"/>
    </source>
</evidence>
<feature type="transmembrane region" description="Helical" evidence="6">
    <location>
        <begin position="405"/>
        <end position="426"/>
    </location>
</feature>
<evidence type="ECO:0000259" key="7">
    <source>
        <dbReference type="PROSITE" id="PS50850"/>
    </source>
</evidence>
<evidence type="ECO:0000256" key="3">
    <source>
        <dbReference type="ARBA" id="ARBA00022692"/>
    </source>
</evidence>
<dbReference type="EMBL" id="ML976706">
    <property type="protein sequence ID" value="KAF1969707.1"/>
    <property type="molecule type" value="Genomic_DNA"/>
</dbReference>
<dbReference type="InterPro" id="IPR020846">
    <property type="entry name" value="MFS_dom"/>
</dbReference>
<keyword evidence="5 6" id="KW-0472">Membrane</keyword>
<feature type="transmembrane region" description="Helical" evidence="6">
    <location>
        <begin position="234"/>
        <end position="251"/>
    </location>
</feature>
<dbReference type="AlphaFoldDB" id="A0A6A5V8S0"/>
<dbReference type="Gene3D" id="1.20.1250.20">
    <property type="entry name" value="MFS general substrate transporter like domains"/>
    <property type="match status" value="1"/>
</dbReference>
<dbReference type="PANTHER" id="PTHR23502">
    <property type="entry name" value="MAJOR FACILITATOR SUPERFAMILY"/>
    <property type="match status" value="1"/>
</dbReference>
<dbReference type="OrthoDB" id="440553at2759"/>
<evidence type="ECO:0000256" key="5">
    <source>
        <dbReference type="ARBA" id="ARBA00023136"/>
    </source>
</evidence>
<evidence type="ECO:0000256" key="4">
    <source>
        <dbReference type="ARBA" id="ARBA00022989"/>
    </source>
</evidence>
<proteinExistence type="predicted"/>
<dbReference type="Pfam" id="PF07690">
    <property type="entry name" value="MFS_1"/>
    <property type="match status" value="1"/>
</dbReference>
<dbReference type="InterPro" id="IPR036259">
    <property type="entry name" value="MFS_trans_sf"/>
</dbReference>
<accession>A0A6A5V8S0</accession>
<feature type="transmembrane region" description="Helical" evidence="6">
    <location>
        <begin position="432"/>
        <end position="453"/>
    </location>
</feature>
<keyword evidence="3 6" id="KW-0812">Transmembrane</keyword>
<evidence type="ECO:0000256" key="6">
    <source>
        <dbReference type="SAM" id="Phobius"/>
    </source>
</evidence>